<dbReference type="Pfam" id="PF14659">
    <property type="entry name" value="Phage_int_SAM_3"/>
    <property type="match status" value="1"/>
</dbReference>
<dbReference type="InterPro" id="IPR044068">
    <property type="entry name" value="CB"/>
</dbReference>
<dbReference type="InterPro" id="IPR013762">
    <property type="entry name" value="Integrase-like_cat_sf"/>
</dbReference>
<name>A0A1V2I492_9ACTN</name>
<evidence type="ECO:0000256" key="5">
    <source>
        <dbReference type="SAM" id="Coils"/>
    </source>
</evidence>
<gene>
    <name evidence="8" type="ORF">BL253_28120</name>
</gene>
<evidence type="ECO:0000259" key="6">
    <source>
        <dbReference type="PROSITE" id="PS51898"/>
    </source>
</evidence>
<feature type="domain" description="Tyr recombinase" evidence="6">
    <location>
        <begin position="244"/>
        <end position="441"/>
    </location>
</feature>
<evidence type="ECO:0000256" key="1">
    <source>
        <dbReference type="ARBA" id="ARBA00022908"/>
    </source>
</evidence>
<dbReference type="Pfam" id="PF00589">
    <property type="entry name" value="Phage_integrase"/>
    <property type="match status" value="1"/>
</dbReference>
<feature type="coiled-coil region" evidence="5">
    <location>
        <begin position="128"/>
        <end position="162"/>
    </location>
</feature>
<dbReference type="GO" id="GO:0015074">
    <property type="term" value="P:DNA integration"/>
    <property type="evidence" value="ECO:0007669"/>
    <property type="project" value="UniProtKB-KW"/>
</dbReference>
<comment type="caution">
    <text evidence="8">The sequence shown here is derived from an EMBL/GenBank/DDBJ whole genome shotgun (WGS) entry which is preliminary data.</text>
</comment>
<reference evidence="9" key="1">
    <citation type="submission" date="2016-10" db="EMBL/GenBank/DDBJ databases">
        <title>Frankia sp. NRRL B-16386 Genome sequencing.</title>
        <authorList>
            <person name="Ghodhbane-Gtari F."/>
            <person name="Swanson E."/>
            <person name="Gueddou A."/>
            <person name="Hezbri K."/>
            <person name="Ktari K."/>
            <person name="Nouioui I."/>
            <person name="Morris K."/>
            <person name="Simpson S."/>
            <person name="Abebe-Akele F."/>
            <person name="Thomas K."/>
            <person name="Gtari M."/>
            <person name="Tisa L.S."/>
        </authorList>
    </citation>
    <scope>NUCLEOTIDE SEQUENCE [LARGE SCALE GENOMIC DNA]</scope>
    <source>
        <strain evidence="9">NRRL B-16386</strain>
    </source>
</reference>
<proteinExistence type="predicted"/>
<dbReference type="AlphaFoldDB" id="A0A1V2I492"/>
<evidence type="ECO:0000256" key="2">
    <source>
        <dbReference type="ARBA" id="ARBA00023125"/>
    </source>
</evidence>
<evidence type="ECO:0000313" key="8">
    <source>
        <dbReference type="EMBL" id="ONH25237.1"/>
    </source>
</evidence>
<dbReference type="PANTHER" id="PTHR30349:SF91">
    <property type="entry name" value="INTA PROTEIN"/>
    <property type="match status" value="1"/>
</dbReference>
<keyword evidence="1" id="KW-0229">DNA integration</keyword>
<dbReference type="InterPro" id="IPR011010">
    <property type="entry name" value="DNA_brk_join_enz"/>
</dbReference>
<evidence type="ECO:0000259" key="7">
    <source>
        <dbReference type="PROSITE" id="PS51900"/>
    </source>
</evidence>
<evidence type="ECO:0000256" key="4">
    <source>
        <dbReference type="PROSITE-ProRule" id="PRU01248"/>
    </source>
</evidence>
<dbReference type="Proteomes" id="UP000188929">
    <property type="component" value="Unassembled WGS sequence"/>
</dbReference>
<dbReference type="GO" id="GO:0003677">
    <property type="term" value="F:DNA binding"/>
    <property type="evidence" value="ECO:0007669"/>
    <property type="project" value="UniProtKB-UniRule"/>
</dbReference>
<dbReference type="InterPro" id="IPR002104">
    <property type="entry name" value="Integrase_catalytic"/>
</dbReference>
<keyword evidence="3" id="KW-0233">DNA recombination</keyword>
<dbReference type="PROSITE" id="PS51900">
    <property type="entry name" value="CB"/>
    <property type="match status" value="1"/>
</dbReference>
<dbReference type="InterPro" id="IPR004107">
    <property type="entry name" value="Integrase_SAM-like_N"/>
</dbReference>
<evidence type="ECO:0000313" key="9">
    <source>
        <dbReference type="Proteomes" id="UP000188929"/>
    </source>
</evidence>
<dbReference type="STRING" id="1834516.BL253_28120"/>
<dbReference type="PROSITE" id="PS51898">
    <property type="entry name" value="TYR_RECOMBINASE"/>
    <property type="match status" value="1"/>
</dbReference>
<evidence type="ECO:0000256" key="3">
    <source>
        <dbReference type="ARBA" id="ARBA00023172"/>
    </source>
</evidence>
<dbReference type="PANTHER" id="PTHR30349">
    <property type="entry name" value="PHAGE INTEGRASE-RELATED"/>
    <property type="match status" value="1"/>
</dbReference>
<keyword evidence="5" id="KW-0175">Coiled coil</keyword>
<accession>A0A1V2I492</accession>
<dbReference type="GO" id="GO:0006310">
    <property type="term" value="P:DNA recombination"/>
    <property type="evidence" value="ECO:0007669"/>
    <property type="project" value="UniProtKB-KW"/>
</dbReference>
<dbReference type="SUPFAM" id="SSF56349">
    <property type="entry name" value="DNA breaking-rejoining enzymes"/>
    <property type="match status" value="1"/>
</dbReference>
<dbReference type="InterPro" id="IPR010998">
    <property type="entry name" value="Integrase_recombinase_N"/>
</dbReference>
<dbReference type="EMBL" id="MOMC01000062">
    <property type="protein sequence ID" value="ONH25237.1"/>
    <property type="molecule type" value="Genomic_DNA"/>
</dbReference>
<protein>
    <recommendedName>
        <fullName evidence="10">Site-specific integrase</fullName>
    </recommendedName>
</protein>
<keyword evidence="9" id="KW-1185">Reference proteome</keyword>
<dbReference type="CDD" id="cd01189">
    <property type="entry name" value="INT_ICEBs1_C_like"/>
    <property type="match status" value="1"/>
</dbReference>
<dbReference type="InterPro" id="IPR050090">
    <property type="entry name" value="Tyrosine_recombinase_XerCD"/>
</dbReference>
<organism evidence="8 9">
    <name type="scientific">Pseudofrankia asymbiotica</name>
    <dbReference type="NCBI Taxonomy" id="1834516"/>
    <lineage>
        <taxon>Bacteria</taxon>
        <taxon>Bacillati</taxon>
        <taxon>Actinomycetota</taxon>
        <taxon>Actinomycetes</taxon>
        <taxon>Frankiales</taxon>
        <taxon>Frankiaceae</taxon>
        <taxon>Pseudofrankia</taxon>
    </lineage>
</organism>
<sequence length="452" mass="51026">MSTGRETLRRGGFAELDQAEQQIADVKALLRIPDPDDTESLRLVIDLVTQGTARGGALPSPEEVRRRLLSGQSLTERLTVGEWLDQWLRGKKKTRTADTVRSYESHVRLYLRPHLGHLRLDRLAVSHLYDLFDAIDELNDQIEEANAARRELKAELERTTALAQRRKIREQLADMPPFRRTVGPATKQRIRATLRSALTTACRQQKITYNPAKDVELPPGKAPRSLVWTPRRVEDWQRTGQRPSPIMVWTPDLTGEFLDHAEKDRLYALFHVAAFRGLRRGESCGLHWADVDLEEKTLTIQWQIVQLGWETEMTRPKSDSSNRVVALDDETVAVLRRHRAWQARERLAAGPVWTDSGLVFTRRDGSPLHPAEVTERFRVLIAEAGLPPIRFHDLRHGAATLALAGGADMKVVQEMLGHSSVAFTSDIYTSVLPQIAFKAAEAAARLVPRATS</sequence>
<evidence type="ECO:0008006" key="10">
    <source>
        <dbReference type="Google" id="ProtNLM"/>
    </source>
</evidence>
<dbReference type="Gene3D" id="1.10.443.10">
    <property type="entry name" value="Intergrase catalytic core"/>
    <property type="match status" value="1"/>
</dbReference>
<dbReference type="Gene3D" id="1.10.150.130">
    <property type="match status" value="1"/>
</dbReference>
<keyword evidence="2 4" id="KW-0238">DNA-binding</keyword>
<feature type="domain" description="Core-binding (CB)" evidence="7">
    <location>
        <begin position="78"/>
        <end position="202"/>
    </location>
</feature>